<dbReference type="Proteomes" id="UP001151699">
    <property type="component" value="Chromosome X"/>
</dbReference>
<reference evidence="1" key="1">
    <citation type="submission" date="2022-07" db="EMBL/GenBank/DDBJ databases">
        <authorList>
            <person name="Trinca V."/>
            <person name="Uliana J.V.C."/>
            <person name="Torres T.T."/>
            <person name="Ward R.J."/>
            <person name="Monesi N."/>
        </authorList>
    </citation>
    <scope>NUCLEOTIDE SEQUENCE</scope>
    <source>
        <strain evidence="1">HSMRA1968</strain>
        <tissue evidence="1">Whole embryos</tissue>
    </source>
</reference>
<name>A0A9Q0MZF1_9DIPT</name>
<sequence length="96" mass="10737">MERIVVFSRVGNKLNIALANIVDESYRSSLSLLIFLGHFPMIERRVPEIINFGIPLISADHLGSHPCLCQPARTLEQCLCAATKQMRDCIVLALFP</sequence>
<dbReference type="EMBL" id="WJQU01000003">
    <property type="protein sequence ID" value="KAJ6639612.1"/>
    <property type="molecule type" value="Genomic_DNA"/>
</dbReference>
<organism evidence="1 2">
    <name type="scientific">Pseudolycoriella hygida</name>
    <dbReference type="NCBI Taxonomy" id="35572"/>
    <lineage>
        <taxon>Eukaryota</taxon>
        <taxon>Metazoa</taxon>
        <taxon>Ecdysozoa</taxon>
        <taxon>Arthropoda</taxon>
        <taxon>Hexapoda</taxon>
        <taxon>Insecta</taxon>
        <taxon>Pterygota</taxon>
        <taxon>Neoptera</taxon>
        <taxon>Endopterygota</taxon>
        <taxon>Diptera</taxon>
        <taxon>Nematocera</taxon>
        <taxon>Sciaroidea</taxon>
        <taxon>Sciaridae</taxon>
        <taxon>Pseudolycoriella</taxon>
    </lineage>
</organism>
<proteinExistence type="predicted"/>
<dbReference type="AlphaFoldDB" id="A0A9Q0MZF1"/>
<evidence type="ECO:0000313" key="2">
    <source>
        <dbReference type="Proteomes" id="UP001151699"/>
    </source>
</evidence>
<accession>A0A9Q0MZF1</accession>
<comment type="caution">
    <text evidence="1">The sequence shown here is derived from an EMBL/GenBank/DDBJ whole genome shotgun (WGS) entry which is preliminary data.</text>
</comment>
<keyword evidence="2" id="KW-1185">Reference proteome</keyword>
<protein>
    <submittedName>
        <fullName evidence="1">Uncharacterized protein</fullName>
    </submittedName>
</protein>
<gene>
    <name evidence="1" type="ORF">Bhyg_12359</name>
</gene>
<evidence type="ECO:0000313" key="1">
    <source>
        <dbReference type="EMBL" id="KAJ6639612.1"/>
    </source>
</evidence>